<evidence type="ECO:0000259" key="13">
    <source>
        <dbReference type="PROSITE" id="PS51846"/>
    </source>
</evidence>
<dbReference type="Pfam" id="PF00571">
    <property type="entry name" value="CBS"/>
    <property type="match status" value="2"/>
</dbReference>
<comment type="subcellular location">
    <subcellularLocation>
        <location evidence="1">Cell membrane</location>
        <topology evidence="1">Multi-pass membrane protein</topology>
    </subcellularLocation>
</comment>
<keyword evidence="6 10" id="KW-1133">Transmembrane helix</keyword>
<evidence type="ECO:0000256" key="11">
    <source>
        <dbReference type="SAM" id="Phobius"/>
    </source>
</evidence>
<dbReference type="CDD" id="cd04590">
    <property type="entry name" value="CBS_pair_CorC_HlyC_assoc"/>
    <property type="match status" value="1"/>
</dbReference>
<feature type="transmembrane region" description="Helical" evidence="11">
    <location>
        <begin position="6"/>
        <end position="27"/>
    </location>
</feature>
<dbReference type="SUPFAM" id="SSF54631">
    <property type="entry name" value="CBS-domain pair"/>
    <property type="match status" value="1"/>
</dbReference>
<keyword evidence="8 10" id="KW-0472">Membrane</keyword>
<keyword evidence="7 9" id="KW-0129">CBS domain</keyword>
<dbReference type="Gene3D" id="3.30.465.10">
    <property type="match status" value="1"/>
</dbReference>
<dbReference type="Pfam" id="PF03471">
    <property type="entry name" value="CorC_HlyC"/>
    <property type="match status" value="1"/>
</dbReference>
<keyword evidence="3" id="KW-1003">Cell membrane</keyword>
<evidence type="ECO:0000313" key="15">
    <source>
        <dbReference type="Proteomes" id="UP001589738"/>
    </source>
</evidence>
<dbReference type="PROSITE" id="PS51371">
    <property type="entry name" value="CBS"/>
    <property type="match status" value="2"/>
</dbReference>
<protein>
    <submittedName>
        <fullName evidence="14">Hemolysin family protein</fullName>
    </submittedName>
</protein>
<dbReference type="InterPro" id="IPR000644">
    <property type="entry name" value="CBS_dom"/>
</dbReference>
<evidence type="ECO:0000256" key="4">
    <source>
        <dbReference type="ARBA" id="ARBA00022692"/>
    </source>
</evidence>
<keyword evidence="5" id="KW-0677">Repeat</keyword>
<organism evidence="14 15">
    <name type="scientific">Robertmurraya beringensis</name>
    <dbReference type="NCBI Taxonomy" id="641660"/>
    <lineage>
        <taxon>Bacteria</taxon>
        <taxon>Bacillati</taxon>
        <taxon>Bacillota</taxon>
        <taxon>Bacilli</taxon>
        <taxon>Bacillales</taxon>
        <taxon>Bacillaceae</taxon>
        <taxon>Robertmurraya</taxon>
    </lineage>
</organism>
<comment type="caution">
    <text evidence="14">The sequence shown here is derived from an EMBL/GenBank/DDBJ whole genome shotgun (WGS) entry which is preliminary data.</text>
</comment>
<sequence>MDILNLVLIAILIALTAFFVVSEYAIVKVRDSRLDQLIEEGKRGAISAKRVNANLDNYLSACQLGITMTTLGLGWLAIEPIEIVLRPIFQQMNGTEAIVSFLSFGIGFLAITFLHVLFGKIAPKTMALQKAEKMTLFTARPLIWFYRLMFPFIFVLNGTTKILTKIFGLKPASINDLAHSEEELRLILSESYKSGEINQSEFKYVNKIFEFDNRIAKEIMVPRREIITLSKDNTLEEFLQVVNEEKFTRYPIIDGDKDHIIGMVNIKEIMTELIQNRTLLTKTLEIYTRPIIRVIDTVPIHDLLVKMQKERIHLAILMDEYGGTSGLVTVEDIIEEIVGEIRDEFDMDEIPMIRKLQEDHYIIDAKMLVSEVNDLLGLNIDDEDVDTIGGWILTENYEAREGDEITLEHYTFKIIEMEEHHMKYVEVSKNVTKHSLIDTPLPAVPNTSEEMISKQSVSF</sequence>
<evidence type="ECO:0000313" key="14">
    <source>
        <dbReference type="EMBL" id="MFC0475016.1"/>
    </source>
</evidence>
<evidence type="ECO:0000256" key="9">
    <source>
        <dbReference type="PROSITE-ProRule" id="PRU00703"/>
    </source>
</evidence>
<evidence type="ECO:0000256" key="5">
    <source>
        <dbReference type="ARBA" id="ARBA00022737"/>
    </source>
</evidence>
<feature type="domain" description="CBS" evidence="12">
    <location>
        <begin position="287"/>
        <end position="344"/>
    </location>
</feature>
<dbReference type="PANTHER" id="PTHR43099:SF2">
    <property type="entry name" value="UPF0053 PROTEIN YRKA"/>
    <property type="match status" value="1"/>
</dbReference>
<feature type="transmembrane region" description="Helical" evidence="11">
    <location>
        <begin position="58"/>
        <end position="78"/>
    </location>
</feature>
<dbReference type="Proteomes" id="UP001589738">
    <property type="component" value="Unassembled WGS sequence"/>
</dbReference>
<dbReference type="InterPro" id="IPR002550">
    <property type="entry name" value="CNNM"/>
</dbReference>
<evidence type="ECO:0000259" key="12">
    <source>
        <dbReference type="PROSITE" id="PS51371"/>
    </source>
</evidence>
<dbReference type="PROSITE" id="PS51846">
    <property type="entry name" value="CNNM"/>
    <property type="match status" value="1"/>
</dbReference>
<feature type="transmembrane region" description="Helical" evidence="11">
    <location>
        <begin position="139"/>
        <end position="156"/>
    </location>
</feature>
<dbReference type="Pfam" id="PF01595">
    <property type="entry name" value="CNNM"/>
    <property type="match status" value="1"/>
</dbReference>
<evidence type="ECO:0000256" key="7">
    <source>
        <dbReference type="ARBA" id="ARBA00023122"/>
    </source>
</evidence>
<feature type="transmembrane region" description="Helical" evidence="11">
    <location>
        <begin position="98"/>
        <end position="118"/>
    </location>
</feature>
<name>A0ABV6KNW2_9BACI</name>
<evidence type="ECO:0000256" key="2">
    <source>
        <dbReference type="ARBA" id="ARBA00006337"/>
    </source>
</evidence>
<feature type="domain" description="CBS" evidence="12">
    <location>
        <begin position="220"/>
        <end position="279"/>
    </location>
</feature>
<gene>
    <name evidence="14" type="ORF">ACFFHF_07070</name>
</gene>
<dbReference type="SMART" id="SM00116">
    <property type="entry name" value="CBS"/>
    <property type="match status" value="2"/>
</dbReference>
<evidence type="ECO:0000256" key="8">
    <source>
        <dbReference type="ARBA" id="ARBA00023136"/>
    </source>
</evidence>
<dbReference type="Gene3D" id="3.10.580.10">
    <property type="entry name" value="CBS-domain"/>
    <property type="match status" value="1"/>
</dbReference>
<feature type="domain" description="CNNM transmembrane" evidence="13">
    <location>
        <begin position="1"/>
        <end position="201"/>
    </location>
</feature>
<dbReference type="InterPro" id="IPR044751">
    <property type="entry name" value="Ion_transp-like_CBS"/>
</dbReference>
<evidence type="ECO:0000256" key="10">
    <source>
        <dbReference type="PROSITE-ProRule" id="PRU01193"/>
    </source>
</evidence>
<keyword evidence="15" id="KW-1185">Reference proteome</keyword>
<proteinExistence type="inferred from homology"/>
<dbReference type="EMBL" id="JBHLUU010000022">
    <property type="protein sequence ID" value="MFC0475016.1"/>
    <property type="molecule type" value="Genomic_DNA"/>
</dbReference>
<dbReference type="SMART" id="SM01091">
    <property type="entry name" value="CorC_HlyC"/>
    <property type="match status" value="1"/>
</dbReference>
<dbReference type="InterPro" id="IPR016169">
    <property type="entry name" value="FAD-bd_PCMH_sub2"/>
</dbReference>
<evidence type="ECO:0000256" key="1">
    <source>
        <dbReference type="ARBA" id="ARBA00004651"/>
    </source>
</evidence>
<reference evidence="14 15" key="1">
    <citation type="submission" date="2024-09" db="EMBL/GenBank/DDBJ databases">
        <authorList>
            <person name="Sun Q."/>
            <person name="Mori K."/>
        </authorList>
    </citation>
    <scope>NUCLEOTIDE SEQUENCE [LARGE SCALE GENOMIC DNA]</scope>
    <source>
        <strain evidence="14 15">CGMCC 1.9126</strain>
    </source>
</reference>
<accession>A0ABV6KNW2</accession>
<dbReference type="InterPro" id="IPR005170">
    <property type="entry name" value="Transptr-assoc_dom"/>
</dbReference>
<dbReference type="InterPro" id="IPR046342">
    <property type="entry name" value="CBS_dom_sf"/>
</dbReference>
<dbReference type="InterPro" id="IPR036318">
    <property type="entry name" value="FAD-bd_PCMH-like_sf"/>
</dbReference>
<dbReference type="PANTHER" id="PTHR43099">
    <property type="entry name" value="UPF0053 PROTEIN YRKA"/>
    <property type="match status" value="1"/>
</dbReference>
<keyword evidence="4 10" id="KW-0812">Transmembrane</keyword>
<comment type="similarity">
    <text evidence="2">Belongs to the UPF0053 family.</text>
</comment>
<dbReference type="SUPFAM" id="SSF56176">
    <property type="entry name" value="FAD-binding/transporter-associated domain-like"/>
    <property type="match status" value="1"/>
</dbReference>
<evidence type="ECO:0000256" key="6">
    <source>
        <dbReference type="ARBA" id="ARBA00022989"/>
    </source>
</evidence>
<dbReference type="RefSeq" id="WP_160548170.1">
    <property type="nucleotide sequence ID" value="NZ_JBHLUU010000022.1"/>
</dbReference>
<evidence type="ECO:0000256" key="3">
    <source>
        <dbReference type="ARBA" id="ARBA00022475"/>
    </source>
</evidence>
<dbReference type="InterPro" id="IPR051676">
    <property type="entry name" value="UPF0053_domain"/>
</dbReference>